<reference evidence="5 6" key="1">
    <citation type="submission" date="2024-03" db="EMBL/GenBank/DDBJ databases">
        <title>Human intestinal bacterial collection.</title>
        <authorList>
            <person name="Pauvert C."/>
            <person name="Hitch T.C.A."/>
            <person name="Clavel T."/>
        </authorList>
    </citation>
    <scope>NUCLEOTIDE SEQUENCE [LARGE SCALE GENOMIC DNA]</scope>
    <source>
        <strain evidence="5 6">CLA-JM-H11</strain>
    </source>
</reference>
<accession>A0ABV1GAW1</accession>
<dbReference type="Pfam" id="PF13545">
    <property type="entry name" value="HTH_Crp_2"/>
    <property type="match status" value="1"/>
</dbReference>
<evidence type="ECO:0000256" key="3">
    <source>
        <dbReference type="ARBA" id="ARBA00023163"/>
    </source>
</evidence>
<evidence type="ECO:0000256" key="1">
    <source>
        <dbReference type="ARBA" id="ARBA00023015"/>
    </source>
</evidence>
<dbReference type="EMBL" id="JBBMFA010000026">
    <property type="protein sequence ID" value="MEQ2518976.1"/>
    <property type="molecule type" value="Genomic_DNA"/>
</dbReference>
<dbReference type="InterPro" id="IPR050397">
    <property type="entry name" value="Env_Response_Regulators"/>
</dbReference>
<dbReference type="Gene3D" id="2.60.120.10">
    <property type="entry name" value="Jelly Rolls"/>
    <property type="match status" value="1"/>
</dbReference>
<keyword evidence="2" id="KW-0238">DNA-binding</keyword>
<dbReference type="Proteomes" id="UP001477672">
    <property type="component" value="Unassembled WGS sequence"/>
</dbReference>
<evidence type="ECO:0000256" key="2">
    <source>
        <dbReference type="ARBA" id="ARBA00023125"/>
    </source>
</evidence>
<dbReference type="InterPro" id="IPR014710">
    <property type="entry name" value="RmlC-like_jellyroll"/>
</dbReference>
<dbReference type="PANTHER" id="PTHR24567">
    <property type="entry name" value="CRP FAMILY TRANSCRIPTIONAL REGULATORY PROTEIN"/>
    <property type="match status" value="1"/>
</dbReference>
<evidence type="ECO:0000313" key="5">
    <source>
        <dbReference type="EMBL" id="MEQ2518976.1"/>
    </source>
</evidence>
<protein>
    <submittedName>
        <fullName evidence="5">Crp/Fnr family transcriptional regulator</fullName>
    </submittedName>
</protein>
<dbReference type="SMART" id="SM00419">
    <property type="entry name" value="HTH_CRP"/>
    <property type="match status" value="1"/>
</dbReference>
<evidence type="ECO:0000313" key="6">
    <source>
        <dbReference type="Proteomes" id="UP001477672"/>
    </source>
</evidence>
<dbReference type="InterPro" id="IPR012318">
    <property type="entry name" value="HTH_CRP"/>
</dbReference>
<feature type="domain" description="HTH crp-type" evidence="4">
    <location>
        <begin position="145"/>
        <end position="211"/>
    </location>
</feature>
<keyword evidence="6" id="KW-1185">Reference proteome</keyword>
<dbReference type="Gene3D" id="1.10.10.10">
    <property type="entry name" value="Winged helix-like DNA-binding domain superfamily/Winged helix DNA-binding domain"/>
    <property type="match status" value="1"/>
</dbReference>
<name>A0ABV1GAW1_9FIRM</name>
<proteinExistence type="predicted"/>
<dbReference type="PANTHER" id="PTHR24567:SF26">
    <property type="entry name" value="REGULATORY PROTEIN YEIL"/>
    <property type="match status" value="1"/>
</dbReference>
<keyword evidence="3" id="KW-0804">Transcription</keyword>
<dbReference type="InterPro" id="IPR036388">
    <property type="entry name" value="WH-like_DNA-bd_sf"/>
</dbReference>
<comment type="caution">
    <text evidence="5">The sequence shown here is derived from an EMBL/GenBank/DDBJ whole genome shotgun (WGS) entry which is preliminary data.</text>
</comment>
<sequence length="222" mass="24866">MELKEFFPFWKTLTPDQQARMTASARAYTAKKGEVLHRGQADCLGLVCVQSGVLRAYTISDEGREITLYRLYQRDVCLFSASCAMRAVDFDIFIEADQESLLWIIPPEVYRQLMEQSAPAANFTNELMAGHFSDVMWLLDQVLNKKLDARLAAFLLEAADRENSDSLSLTHEAVAGELGSAREVISRMMKYLQSEGMVAVSRGCVQLVDRAALEQLAGDSLR</sequence>
<keyword evidence="1" id="KW-0805">Transcription regulation</keyword>
<evidence type="ECO:0000259" key="4">
    <source>
        <dbReference type="PROSITE" id="PS51063"/>
    </source>
</evidence>
<dbReference type="SUPFAM" id="SSF51206">
    <property type="entry name" value="cAMP-binding domain-like"/>
    <property type="match status" value="1"/>
</dbReference>
<dbReference type="PROSITE" id="PS51063">
    <property type="entry name" value="HTH_CRP_2"/>
    <property type="match status" value="1"/>
</dbReference>
<dbReference type="InterPro" id="IPR036390">
    <property type="entry name" value="WH_DNA-bd_sf"/>
</dbReference>
<organism evidence="5 6">
    <name type="scientific">Ruthenibacterium intestinale</name>
    <dbReference type="NCBI Taxonomy" id="3133163"/>
    <lineage>
        <taxon>Bacteria</taxon>
        <taxon>Bacillati</taxon>
        <taxon>Bacillota</taxon>
        <taxon>Clostridia</taxon>
        <taxon>Eubacteriales</taxon>
        <taxon>Oscillospiraceae</taxon>
        <taxon>Ruthenibacterium</taxon>
    </lineage>
</organism>
<gene>
    <name evidence="5" type="ORF">WMO24_00755</name>
</gene>
<dbReference type="InterPro" id="IPR018490">
    <property type="entry name" value="cNMP-bd_dom_sf"/>
</dbReference>
<dbReference type="SUPFAM" id="SSF46785">
    <property type="entry name" value="Winged helix' DNA-binding domain"/>
    <property type="match status" value="1"/>
</dbReference>
<dbReference type="PRINTS" id="PR00034">
    <property type="entry name" value="HTHCRP"/>
</dbReference>
<dbReference type="RefSeq" id="WP_349214164.1">
    <property type="nucleotide sequence ID" value="NZ_JBBMFA010000026.1"/>
</dbReference>